<name>A0ABY4FVT2_9MICO</name>
<protein>
    <submittedName>
        <fullName evidence="1">Uncharacterized protein</fullName>
    </submittedName>
</protein>
<accession>A0ABY4FVT2</accession>
<sequence>MGFIRVRSAGGPLHEFDISEAAYKRNKQAYVVVDKTPVGTSRQAKIVTAKPVVKAAPAAEGKE</sequence>
<evidence type="ECO:0000313" key="2">
    <source>
        <dbReference type="Proteomes" id="UP000831775"/>
    </source>
</evidence>
<evidence type="ECO:0000313" key="1">
    <source>
        <dbReference type="EMBL" id="UOQ60385.1"/>
    </source>
</evidence>
<organism evidence="1 2">
    <name type="scientific">Leucobacter rhizosphaerae</name>
    <dbReference type="NCBI Taxonomy" id="2932245"/>
    <lineage>
        <taxon>Bacteria</taxon>
        <taxon>Bacillati</taxon>
        <taxon>Actinomycetota</taxon>
        <taxon>Actinomycetes</taxon>
        <taxon>Micrococcales</taxon>
        <taxon>Microbacteriaceae</taxon>
        <taxon>Leucobacter</taxon>
    </lineage>
</organism>
<gene>
    <name evidence="1" type="ORF">MUN76_15355</name>
</gene>
<proteinExistence type="predicted"/>
<reference evidence="1 2" key="1">
    <citation type="submission" date="2022-04" db="EMBL/GenBank/DDBJ databases">
        <title>Leucobacter sp. isolated from rhizosphere of onion.</title>
        <authorList>
            <person name="Won M."/>
            <person name="Lee C.-M."/>
            <person name="Woen H.-Y."/>
            <person name="Kwon S.-W."/>
        </authorList>
    </citation>
    <scope>NUCLEOTIDE SEQUENCE [LARGE SCALE GENOMIC DNA]</scope>
    <source>
        <strain evidence="1 2">H25R-14</strain>
    </source>
</reference>
<dbReference type="EMBL" id="CP095043">
    <property type="protein sequence ID" value="UOQ60385.1"/>
    <property type="molecule type" value="Genomic_DNA"/>
</dbReference>
<dbReference type="Proteomes" id="UP000831775">
    <property type="component" value="Chromosome"/>
</dbReference>
<keyword evidence="2" id="KW-1185">Reference proteome</keyword>
<dbReference type="RefSeq" id="WP_244685973.1">
    <property type="nucleotide sequence ID" value="NZ_CP095043.1"/>
</dbReference>